<protein>
    <submittedName>
        <fullName evidence="3">Uncharacterized protein</fullName>
    </submittedName>
</protein>
<keyword evidence="2" id="KW-1133">Transmembrane helix</keyword>
<keyword evidence="2" id="KW-0472">Membrane</keyword>
<keyword evidence="2" id="KW-0812">Transmembrane</keyword>
<sequence length="152" mass="17164">MRSQCIRSRKRRGRHRSSSDSPTGAHRSEPRHPQSKENSRATLTSLKSQDTTKIQLETQEDSDLSRSPIQSLDGVGSRDLPGGTGNKTQQGNEPRPSRVVAASARLRVLALFFCAFLAAFPNYVWFLLLFLRRLLLDFSRRRPSRVLLPAFS</sequence>
<dbReference type="AlphaFoldDB" id="A0AAV7MY00"/>
<evidence type="ECO:0000256" key="1">
    <source>
        <dbReference type="SAM" id="MobiDB-lite"/>
    </source>
</evidence>
<keyword evidence="4" id="KW-1185">Reference proteome</keyword>
<feature type="compositionally biased region" description="Basic and acidic residues" evidence="1">
    <location>
        <begin position="26"/>
        <end position="39"/>
    </location>
</feature>
<feature type="transmembrane region" description="Helical" evidence="2">
    <location>
        <begin position="108"/>
        <end position="131"/>
    </location>
</feature>
<evidence type="ECO:0000256" key="2">
    <source>
        <dbReference type="SAM" id="Phobius"/>
    </source>
</evidence>
<dbReference type="Proteomes" id="UP001066276">
    <property type="component" value="Chromosome 9"/>
</dbReference>
<feature type="compositionally biased region" description="Basic residues" evidence="1">
    <location>
        <begin position="7"/>
        <end position="16"/>
    </location>
</feature>
<reference evidence="3" key="1">
    <citation type="journal article" date="2022" name="bioRxiv">
        <title>Sequencing and chromosome-scale assembly of the giantPleurodeles waltlgenome.</title>
        <authorList>
            <person name="Brown T."/>
            <person name="Elewa A."/>
            <person name="Iarovenko S."/>
            <person name="Subramanian E."/>
            <person name="Araus A.J."/>
            <person name="Petzold A."/>
            <person name="Susuki M."/>
            <person name="Suzuki K.-i.T."/>
            <person name="Hayashi T."/>
            <person name="Toyoda A."/>
            <person name="Oliveira C."/>
            <person name="Osipova E."/>
            <person name="Leigh N.D."/>
            <person name="Simon A."/>
            <person name="Yun M.H."/>
        </authorList>
    </citation>
    <scope>NUCLEOTIDE SEQUENCE</scope>
    <source>
        <strain evidence="3">20211129_DDA</strain>
        <tissue evidence="3">Liver</tissue>
    </source>
</reference>
<feature type="region of interest" description="Disordered" evidence="1">
    <location>
        <begin position="1"/>
        <end position="97"/>
    </location>
</feature>
<comment type="caution">
    <text evidence="3">The sequence shown here is derived from an EMBL/GenBank/DDBJ whole genome shotgun (WGS) entry which is preliminary data.</text>
</comment>
<name>A0AAV7MY00_PLEWA</name>
<organism evidence="3 4">
    <name type="scientific">Pleurodeles waltl</name>
    <name type="common">Iberian ribbed newt</name>
    <dbReference type="NCBI Taxonomy" id="8319"/>
    <lineage>
        <taxon>Eukaryota</taxon>
        <taxon>Metazoa</taxon>
        <taxon>Chordata</taxon>
        <taxon>Craniata</taxon>
        <taxon>Vertebrata</taxon>
        <taxon>Euteleostomi</taxon>
        <taxon>Amphibia</taxon>
        <taxon>Batrachia</taxon>
        <taxon>Caudata</taxon>
        <taxon>Salamandroidea</taxon>
        <taxon>Salamandridae</taxon>
        <taxon>Pleurodelinae</taxon>
        <taxon>Pleurodeles</taxon>
    </lineage>
</organism>
<evidence type="ECO:0000313" key="4">
    <source>
        <dbReference type="Proteomes" id="UP001066276"/>
    </source>
</evidence>
<evidence type="ECO:0000313" key="3">
    <source>
        <dbReference type="EMBL" id="KAJ1107620.1"/>
    </source>
</evidence>
<proteinExistence type="predicted"/>
<gene>
    <name evidence="3" type="ORF">NDU88_005010</name>
</gene>
<feature type="compositionally biased region" description="Polar residues" evidence="1">
    <location>
        <begin position="40"/>
        <end position="57"/>
    </location>
</feature>
<dbReference type="EMBL" id="JANPWB010000013">
    <property type="protein sequence ID" value="KAJ1107620.1"/>
    <property type="molecule type" value="Genomic_DNA"/>
</dbReference>
<accession>A0AAV7MY00</accession>